<gene>
    <name evidence="1" type="ORF">ASZ90_002714</name>
</gene>
<evidence type="ECO:0000313" key="1">
    <source>
        <dbReference type="EMBL" id="KUG27438.1"/>
    </source>
</evidence>
<comment type="caution">
    <text evidence="1">The sequence shown here is derived from an EMBL/GenBank/DDBJ whole genome shotgun (WGS) entry which is preliminary data.</text>
</comment>
<accession>A0A0W8G394</accession>
<dbReference type="EMBL" id="LNQE01000329">
    <property type="protein sequence ID" value="KUG27438.1"/>
    <property type="molecule type" value="Genomic_DNA"/>
</dbReference>
<protein>
    <recommendedName>
        <fullName evidence="2">Serine/threonine protein kinase</fullName>
    </recommendedName>
</protein>
<sequence>MLSRLRKNISIRKSRVMKRPPARERRRAGRAGFVEDRMTTVRELLERYQAKASLQSYGTVYQDTTEFMNIGYGDVIALGGRHYLVLRDEAERRFGMEDPKFWVKRCTELESGEKRILKLVFHERFNMKIGDMEVPCYRSPEKEARILDLTRGDPRFMQGFSLPDSAGNNVRVIEVVFGKRLDLAVDAIDCDHRTYFAEHFPGILANFLDACEAIAFLHAKGERHGDIRRDHLFRHYDTGRYVWIDFDYTFDGSANPFGVDVFGLGNILLFLAGKGIHTAQSLAETPGGREILSRVTPEDYSVMYRYRIMNLEKLFPYLPGPLCRVLQHYAVGSEVYYESARELLDDLRPCLDRLRGA</sequence>
<organism evidence="1">
    <name type="scientific">hydrocarbon metagenome</name>
    <dbReference type="NCBI Taxonomy" id="938273"/>
    <lineage>
        <taxon>unclassified sequences</taxon>
        <taxon>metagenomes</taxon>
        <taxon>ecological metagenomes</taxon>
    </lineage>
</organism>
<evidence type="ECO:0008006" key="2">
    <source>
        <dbReference type="Google" id="ProtNLM"/>
    </source>
</evidence>
<proteinExistence type="predicted"/>
<dbReference type="SUPFAM" id="SSF56112">
    <property type="entry name" value="Protein kinase-like (PK-like)"/>
    <property type="match status" value="1"/>
</dbReference>
<name>A0A0W8G394_9ZZZZ</name>
<reference evidence="1" key="1">
    <citation type="journal article" date="2015" name="Proc. Natl. Acad. Sci. U.S.A.">
        <title>Networks of energetic and metabolic interactions define dynamics in microbial communities.</title>
        <authorList>
            <person name="Embree M."/>
            <person name="Liu J.K."/>
            <person name="Al-Bassam M.M."/>
            <person name="Zengler K."/>
        </authorList>
    </citation>
    <scope>NUCLEOTIDE SEQUENCE</scope>
</reference>
<dbReference type="InterPro" id="IPR011009">
    <property type="entry name" value="Kinase-like_dom_sf"/>
</dbReference>
<dbReference type="AlphaFoldDB" id="A0A0W8G394"/>